<comment type="caution">
    <text evidence="2">The sequence shown here is derived from an EMBL/GenBank/DDBJ whole genome shotgun (WGS) entry which is preliminary data.</text>
</comment>
<proteinExistence type="predicted"/>
<sequence>MGSMQLRNCLAGGGFDEDIYPIHPRLENVQGFKAYKSVLDLPIVPDLAFIILPPKVVPEVMEECGQKGIKYLIITSGGFRESGSDGIKLSQKIDEIAKKYDMRFIGPNCLGIHNGWFHYPEKENAYINTFWIYVPHKRGNISLVSQSGTIAAQTAWHTNRMGVKIGKSISIGNERNIDIVDFLEFFRDDPQTD</sequence>
<feature type="non-terminal residue" evidence="2">
    <location>
        <position position="193"/>
    </location>
</feature>
<dbReference type="Gene3D" id="3.40.50.261">
    <property type="entry name" value="Succinyl-CoA synthetase domains"/>
    <property type="match status" value="1"/>
</dbReference>
<dbReference type="InterPro" id="IPR003781">
    <property type="entry name" value="CoA-bd"/>
</dbReference>
<dbReference type="PANTHER" id="PTHR42793:SF1">
    <property type="entry name" value="PEPTIDYL-LYSINE N-ACETYLTRANSFERASE PATZ"/>
    <property type="match status" value="1"/>
</dbReference>
<name>X1ACT4_9ZZZZ</name>
<evidence type="ECO:0000313" key="2">
    <source>
        <dbReference type="EMBL" id="GAG80295.1"/>
    </source>
</evidence>
<dbReference type="SUPFAM" id="SSF51735">
    <property type="entry name" value="NAD(P)-binding Rossmann-fold domains"/>
    <property type="match status" value="1"/>
</dbReference>
<dbReference type="SMART" id="SM00881">
    <property type="entry name" value="CoA_binding"/>
    <property type="match status" value="1"/>
</dbReference>
<dbReference type="InterPro" id="IPR036291">
    <property type="entry name" value="NAD(P)-bd_dom_sf"/>
</dbReference>
<dbReference type="Pfam" id="PF13607">
    <property type="entry name" value="Succ_CoA_lig"/>
    <property type="match status" value="1"/>
</dbReference>
<dbReference type="AlphaFoldDB" id="X1ACT4"/>
<dbReference type="SUPFAM" id="SSF52210">
    <property type="entry name" value="Succinyl-CoA synthetase domains"/>
    <property type="match status" value="1"/>
</dbReference>
<dbReference type="PANTHER" id="PTHR42793">
    <property type="entry name" value="COA BINDING DOMAIN CONTAINING PROTEIN"/>
    <property type="match status" value="1"/>
</dbReference>
<reference evidence="2" key="1">
    <citation type="journal article" date="2014" name="Front. Microbiol.">
        <title>High frequency of phylogenetically diverse reductive dehalogenase-homologous genes in deep subseafloor sedimentary metagenomes.</title>
        <authorList>
            <person name="Kawai M."/>
            <person name="Futagami T."/>
            <person name="Toyoda A."/>
            <person name="Takaki Y."/>
            <person name="Nishi S."/>
            <person name="Hori S."/>
            <person name="Arai W."/>
            <person name="Tsubouchi T."/>
            <person name="Morono Y."/>
            <person name="Uchiyama I."/>
            <person name="Ito T."/>
            <person name="Fujiyama A."/>
            <person name="Inagaki F."/>
            <person name="Takami H."/>
        </authorList>
    </citation>
    <scope>NUCLEOTIDE SEQUENCE</scope>
    <source>
        <strain evidence="2">Expedition CK06-06</strain>
    </source>
</reference>
<dbReference type="InterPro" id="IPR016102">
    <property type="entry name" value="Succinyl-CoA_synth-like"/>
</dbReference>
<feature type="domain" description="CoA-binding" evidence="1">
    <location>
        <begin position="1"/>
        <end position="79"/>
    </location>
</feature>
<gene>
    <name evidence="2" type="ORF">S01H4_25877</name>
</gene>
<protein>
    <recommendedName>
        <fullName evidence="1">CoA-binding domain-containing protein</fullName>
    </recommendedName>
</protein>
<dbReference type="Pfam" id="PF13380">
    <property type="entry name" value="CoA_binding_2"/>
    <property type="match status" value="1"/>
</dbReference>
<dbReference type="EMBL" id="BART01012383">
    <property type="protein sequence ID" value="GAG80295.1"/>
    <property type="molecule type" value="Genomic_DNA"/>
</dbReference>
<dbReference type="InterPro" id="IPR032875">
    <property type="entry name" value="Succ_CoA_lig_flav_dom"/>
</dbReference>
<dbReference type="Gene3D" id="3.40.50.720">
    <property type="entry name" value="NAD(P)-binding Rossmann-like Domain"/>
    <property type="match status" value="1"/>
</dbReference>
<evidence type="ECO:0000259" key="1">
    <source>
        <dbReference type="SMART" id="SM00881"/>
    </source>
</evidence>
<accession>X1ACT4</accession>
<organism evidence="2">
    <name type="scientific">marine sediment metagenome</name>
    <dbReference type="NCBI Taxonomy" id="412755"/>
    <lineage>
        <taxon>unclassified sequences</taxon>
        <taxon>metagenomes</taxon>
        <taxon>ecological metagenomes</taxon>
    </lineage>
</organism>